<evidence type="ECO:0000313" key="2">
    <source>
        <dbReference type="EMBL" id="KMZ94919.1"/>
    </source>
</evidence>
<dbReference type="Proteomes" id="UP000053776">
    <property type="component" value="Unassembled WGS sequence"/>
</dbReference>
<dbReference type="InterPro" id="IPR008780">
    <property type="entry name" value="Plasmodium_Vir"/>
</dbReference>
<protein>
    <recommendedName>
        <fullName evidence="4">Variable surface protein Vir4</fullName>
    </recommendedName>
</protein>
<sequence length="323" mass="37665">MDSNTQDLNNYNEKCSKIIVRKEKETMIPICKKYLRFLDTSEIWRRQFTRFDFSLLLSYWLFEKLIKIYHHRNSIQIALGFSDLQAVWADFFNYSRLEETHIKNCKPEHKLVDHEDWENRKKLYDYYVDYDYLFSMAQSYHDKCDYYKKIKEMSPIYKSYEGKCPTEGHDCPKFFHKFHKEYHNHILENLPCRERIEQEIAVAAAAQAKASSPHHPEGSELEPGAPKDDHGQRGGEISTPDTEITHETTDIKTKVANSVLGAAPVLLTATMLYRYTPLGPWIRRFGGPNTNSMSAMGGVSSYTPETGDMFSDESANYISYQPM</sequence>
<evidence type="ECO:0000256" key="1">
    <source>
        <dbReference type="SAM" id="MobiDB-lite"/>
    </source>
</evidence>
<reference evidence="2 3" key="1">
    <citation type="submission" date="2011-08" db="EMBL/GenBank/DDBJ databases">
        <title>The Genome Sequence of Plasmodium vivax Mauritania I.</title>
        <authorList>
            <consortium name="The Broad Institute Genome Sequencing Platform"/>
            <consortium name="The Broad Institute Genome Sequencing Center for Infectious Disease"/>
            <person name="Neafsey D."/>
            <person name="Carlton J."/>
            <person name="Barnwell J."/>
            <person name="Collins W."/>
            <person name="Escalante A."/>
            <person name="Mullikin J."/>
            <person name="Saul A."/>
            <person name="Guigo R."/>
            <person name="Camara F."/>
            <person name="Young S.K."/>
            <person name="Zeng Q."/>
            <person name="Gargeya S."/>
            <person name="Fitzgerald M."/>
            <person name="Haas B."/>
            <person name="Abouelleil A."/>
            <person name="Alvarado L."/>
            <person name="Arachchi H.M."/>
            <person name="Berlin A."/>
            <person name="Brown A."/>
            <person name="Chapman S.B."/>
            <person name="Chen Z."/>
            <person name="Dunbar C."/>
            <person name="Freedman E."/>
            <person name="Gearin G."/>
            <person name="Gellesch M."/>
            <person name="Goldberg J."/>
            <person name="Griggs A."/>
            <person name="Gujja S."/>
            <person name="Heiman D."/>
            <person name="Howarth C."/>
            <person name="Larson L."/>
            <person name="Lui A."/>
            <person name="MacDonald P.J.P."/>
            <person name="Montmayeur A."/>
            <person name="Murphy C."/>
            <person name="Neiman D."/>
            <person name="Pearson M."/>
            <person name="Priest M."/>
            <person name="Roberts A."/>
            <person name="Saif S."/>
            <person name="Shea T."/>
            <person name="Shenoy N."/>
            <person name="Sisk P."/>
            <person name="Stolte C."/>
            <person name="Sykes S."/>
            <person name="Wortman J."/>
            <person name="Nusbaum C."/>
            <person name="Birren B."/>
        </authorList>
    </citation>
    <scope>NUCLEOTIDE SEQUENCE [LARGE SCALE GENOMIC DNA]</scope>
    <source>
        <strain evidence="2 3">Mauritania I</strain>
    </source>
</reference>
<evidence type="ECO:0000313" key="3">
    <source>
        <dbReference type="Proteomes" id="UP000053776"/>
    </source>
</evidence>
<dbReference type="OrthoDB" id="381989at2759"/>
<evidence type="ECO:0008006" key="4">
    <source>
        <dbReference type="Google" id="ProtNLM"/>
    </source>
</evidence>
<dbReference type="EMBL" id="KQ235012">
    <property type="protein sequence ID" value="KMZ94919.1"/>
    <property type="molecule type" value="Genomic_DNA"/>
</dbReference>
<accession>A0A0J9TI49</accession>
<gene>
    <name evidence="2" type="ORF">PVMG_05530</name>
</gene>
<dbReference type="AlphaFoldDB" id="A0A0J9TI49"/>
<organism evidence="2 3">
    <name type="scientific">Plasmodium vivax Mauritania I</name>
    <dbReference type="NCBI Taxonomy" id="1035515"/>
    <lineage>
        <taxon>Eukaryota</taxon>
        <taxon>Sar</taxon>
        <taxon>Alveolata</taxon>
        <taxon>Apicomplexa</taxon>
        <taxon>Aconoidasida</taxon>
        <taxon>Haemosporida</taxon>
        <taxon>Plasmodiidae</taxon>
        <taxon>Plasmodium</taxon>
        <taxon>Plasmodium (Plasmodium)</taxon>
    </lineage>
</organism>
<feature type="region of interest" description="Disordered" evidence="1">
    <location>
        <begin position="204"/>
        <end position="247"/>
    </location>
</feature>
<dbReference type="Pfam" id="PF05795">
    <property type="entry name" value="Plasmodium_Vir"/>
    <property type="match status" value="1"/>
</dbReference>
<name>A0A0J9TI49_PLAVI</name>
<proteinExistence type="predicted"/>